<keyword evidence="6 7" id="KW-0472">Membrane</keyword>
<keyword evidence="10" id="KW-1185">Reference proteome</keyword>
<dbReference type="PANTHER" id="PTHR12677">
    <property type="entry name" value="GOLGI APPARATUS MEMBRANE PROTEIN TVP38-RELATED"/>
    <property type="match status" value="1"/>
</dbReference>
<feature type="transmembrane region" description="Helical" evidence="7">
    <location>
        <begin position="93"/>
        <end position="115"/>
    </location>
</feature>
<reference evidence="9 10" key="1">
    <citation type="submission" date="2016-02" db="EMBL/GenBank/DDBJ databases">
        <title>Corynebacterium glutamicum N24 whole genome sequencing project.</title>
        <authorList>
            <person name="Matsutani M."/>
            <person name="Nangtapong N."/>
            <person name="Yakushi T."/>
            <person name="Matsushita K."/>
        </authorList>
    </citation>
    <scope>NUCLEOTIDE SEQUENCE [LARGE SCALE GENOMIC DNA]</scope>
    <source>
        <strain evidence="9 10">N24</strain>
    </source>
</reference>
<comment type="similarity">
    <text evidence="2 7">Belongs to the TVP38/TMEM64 family.</text>
</comment>
<comment type="subcellular location">
    <subcellularLocation>
        <location evidence="1 7">Cell membrane</location>
        <topology evidence="1 7">Multi-pass membrane protein</topology>
    </subcellularLocation>
</comment>
<feature type="transmembrane region" description="Helical" evidence="7">
    <location>
        <begin position="156"/>
        <end position="181"/>
    </location>
</feature>
<evidence type="ECO:0000259" key="8">
    <source>
        <dbReference type="Pfam" id="PF09335"/>
    </source>
</evidence>
<evidence type="ECO:0000313" key="9">
    <source>
        <dbReference type="EMBL" id="BAU95883.1"/>
    </source>
</evidence>
<dbReference type="AlphaFoldDB" id="A0A160PRX7"/>
<dbReference type="KEGG" id="csur:N24_1621"/>
<evidence type="ECO:0000256" key="3">
    <source>
        <dbReference type="ARBA" id="ARBA00022475"/>
    </source>
</evidence>
<feature type="transmembrane region" description="Helical" evidence="7">
    <location>
        <begin position="238"/>
        <end position="259"/>
    </location>
</feature>
<evidence type="ECO:0000313" key="10">
    <source>
        <dbReference type="Proteomes" id="UP000218244"/>
    </source>
</evidence>
<evidence type="ECO:0000256" key="5">
    <source>
        <dbReference type="ARBA" id="ARBA00022989"/>
    </source>
</evidence>
<protein>
    <recommendedName>
        <fullName evidence="7">TVP38/TMEM64 family membrane protein</fullName>
    </recommendedName>
</protein>
<feature type="domain" description="VTT" evidence="8">
    <location>
        <begin position="144"/>
        <end position="261"/>
    </location>
</feature>
<name>A0A160PRX7_9CORY</name>
<keyword evidence="4 7" id="KW-0812">Transmembrane</keyword>
<evidence type="ECO:0000256" key="1">
    <source>
        <dbReference type="ARBA" id="ARBA00004651"/>
    </source>
</evidence>
<accession>A0A160PRX7</accession>
<feature type="transmembrane region" description="Helical" evidence="7">
    <location>
        <begin position="127"/>
        <end position="144"/>
    </location>
</feature>
<keyword evidence="3 7" id="KW-1003">Cell membrane</keyword>
<gene>
    <name evidence="9" type="ORF">N24_1621</name>
</gene>
<keyword evidence="5 7" id="KW-1133">Transmembrane helix</keyword>
<dbReference type="InterPro" id="IPR015414">
    <property type="entry name" value="TMEM64"/>
</dbReference>
<evidence type="ECO:0000256" key="6">
    <source>
        <dbReference type="ARBA" id="ARBA00023136"/>
    </source>
</evidence>
<dbReference type="EMBL" id="AP017369">
    <property type="protein sequence ID" value="BAU95883.1"/>
    <property type="molecule type" value="Genomic_DNA"/>
</dbReference>
<feature type="transmembrane region" description="Helical" evidence="7">
    <location>
        <begin position="210"/>
        <end position="231"/>
    </location>
</feature>
<evidence type="ECO:0000256" key="2">
    <source>
        <dbReference type="ARBA" id="ARBA00008640"/>
    </source>
</evidence>
<proteinExistence type="inferred from homology"/>
<dbReference type="GO" id="GO:0005886">
    <property type="term" value="C:plasma membrane"/>
    <property type="evidence" value="ECO:0007669"/>
    <property type="project" value="UniProtKB-SubCell"/>
</dbReference>
<dbReference type="Pfam" id="PF09335">
    <property type="entry name" value="VTT_dom"/>
    <property type="match status" value="1"/>
</dbReference>
<evidence type="ECO:0000256" key="7">
    <source>
        <dbReference type="RuleBase" id="RU366058"/>
    </source>
</evidence>
<sequence>METTSHAGFLKLPQRILRTIPGVKWSALAVEKILITGIQLYGISVHKKGENEDNPAELAGRLNTPIATIFHFFSSLFKDAVSSILHWSLTKKVLVSLALIVILAVTFLVDVPPVSVYREWGHNAGDAFILLFCAFYILVTQFPIPRTFLTLASGILFGPIVGSIVALGSTTLSAVISLVIVRRLLGDWMAPRLTHPAVSRINTRLEHRGWLAITSLRMIAAVPFSILNYVAALTSVPVLSFAVATLIGSAPGTIVTAVLGDAVTGSGNWTAVAFSVFLAVLGVFGIFLDQKMPVKPGK</sequence>
<dbReference type="PANTHER" id="PTHR12677:SF59">
    <property type="entry name" value="GOLGI APPARATUS MEMBRANE PROTEIN TVP38-RELATED"/>
    <property type="match status" value="1"/>
</dbReference>
<feature type="transmembrane region" description="Helical" evidence="7">
    <location>
        <begin position="271"/>
        <end position="288"/>
    </location>
</feature>
<dbReference type="InterPro" id="IPR032816">
    <property type="entry name" value="VTT_dom"/>
</dbReference>
<evidence type="ECO:0000256" key="4">
    <source>
        <dbReference type="ARBA" id="ARBA00022692"/>
    </source>
</evidence>
<organism evidence="9 10">
    <name type="scientific">Corynebacterium suranareeae</name>
    <dbReference type="NCBI Taxonomy" id="2506452"/>
    <lineage>
        <taxon>Bacteria</taxon>
        <taxon>Bacillati</taxon>
        <taxon>Actinomycetota</taxon>
        <taxon>Actinomycetes</taxon>
        <taxon>Mycobacteriales</taxon>
        <taxon>Corynebacteriaceae</taxon>
        <taxon>Corynebacterium</taxon>
    </lineage>
</organism>
<dbReference type="Proteomes" id="UP000218244">
    <property type="component" value="Chromosome"/>
</dbReference>